<evidence type="ECO:0000313" key="3">
    <source>
        <dbReference type="Proteomes" id="UP000287033"/>
    </source>
</evidence>
<proteinExistence type="predicted"/>
<evidence type="ECO:0000313" key="2">
    <source>
        <dbReference type="EMBL" id="GCC16661.1"/>
    </source>
</evidence>
<organism evidence="2 3">
    <name type="scientific">Chiloscyllium punctatum</name>
    <name type="common">Brownbanded bambooshark</name>
    <name type="synonym">Hemiscyllium punctatum</name>
    <dbReference type="NCBI Taxonomy" id="137246"/>
    <lineage>
        <taxon>Eukaryota</taxon>
        <taxon>Metazoa</taxon>
        <taxon>Chordata</taxon>
        <taxon>Craniata</taxon>
        <taxon>Vertebrata</taxon>
        <taxon>Chondrichthyes</taxon>
        <taxon>Elasmobranchii</taxon>
        <taxon>Galeomorphii</taxon>
        <taxon>Galeoidea</taxon>
        <taxon>Orectolobiformes</taxon>
        <taxon>Hemiscylliidae</taxon>
        <taxon>Chiloscyllium</taxon>
    </lineage>
</organism>
<dbReference type="AlphaFoldDB" id="A0A401RET4"/>
<gene>
    <name evidence="2" type="ORF">chiPu_0017309</name>
</gene>
<sequence length="190" mass="21423">MCLDHCHTATSESCINKRLRRPSLREQDHRGLGRVLSDMESQKDITTWESFRAKTKPFLQNLKKGKMLSKRKEGKKRHLLDQRMSVSEPDMVQVGKTYSESCSRVIVKTSAINYFSSPSTPVKKRDQVMAPQISVSPGQPQKPENSCPEKEACTPTTLPELVKETSSNSAEDLVERSFYLGTDDKYAVGV</sequence>
<reference evidence="2 3" key="1">
    <citation type="journal article" date="2018" name="Nat. Ecol. Evol.">
        <title>Shark genomes provide insights into elasmobranch evolution and the origin of vertebrates.</title>
        <authorList>
            <person name="Hara Y"/>
            <person name="Yamaguchi K"/>
            <person name="Onimaru K"/>
            <person name="Kadota M"/>
            <person name="Koyanagi M"/>
            <person name="Keeley SD"/>
            <person name="Tatsumi K"/>
            <person name="Tanaka K"/>
            <person name="Motone F"/>
            <person name="Kageyama Y"/>
            <person name="Nozu R"/>
            <person name="Adachi N"/>
            <person name="Nishimura O"/>
            <person name="Nakagawa R"/>
            <person name="Tanegashima C"/>
            <person name="Kiyatake I"/>
            <person name="Matsumoto R"/>
            <person name="Murakumo K"/>
            <person name="Nishida K"/>
            <person name="Terakita A"/>
            <person name="Kuratani S"/>
            <person name="Sato K"/>
            <person name="Hyodo S Kuraku.S."/>
        </authorList>
    </citation>
    <scope>NUCLEOTIDE SEQUENCE [LARGE SCALE GENOMIC DNA]</scope>
</reference>
<dbReference type="Proteomes" id="UP000287033">
    <property type="component" value="Unassembled WGS sequence"/>
</dbReference>
<evidence type="ECO:0000256" key="1">
    <source>
        <dbReference type="SAM" id="MobiDB-lite"/>
    </source>
</evidence>
<protein>
    <submittedName>
        <fullName evidence="2">Uncharacterized protein</fullName>
    </submittedName>
</protein>
<dbReference type="EMBL" id="BEZZ01001258">
    <property type="protein sequence ID" value="GCC16661.1"/>
    <property type="molecule type" value="Genomic_DNA"/>
</dbReference>
<comment type="caution">
    <text evidence="2">The sequence shown here is derived from an EMBL/GenBank/DDBJ whole genome shotgun (WGS) entry which is preliminary data.</text>
</comment>
<dbReference type="STRING" id="137246.A0A401RET4"/>
<keyword evidence="3" id="KW-1185">Reference proteome</keyword>
<accession>A0A401RET4</accession>
<feature type="region of interest" description="Disordered" evidence="1">
    <location>
        <begin position="133"/>
        <end position="169"/>
    </location>
</feature>
<name>A0A401RET4_CHIPU</name>
<feature type="compositionally biased region" description="Polar residues" evidence="1">
    <location>
        <begin position="133"/>
        <end position="144"/>
    </location>
</feature>